<gene>
    <name evidence="1" type="ORF">TSOC_015119</name>
</gene>
<evidence type="ECO:0000313" key="1">
    <source>
        <dbReference type="EMBL" id="PNG99107.1"/>
    </source>
</evidence>
<accession>A0A2J7ZFU2</accession>
<feature type="non-terminal residue" evidence="1">
    <location>
        <position position="95"/>
    </location>
</feature>
<organism evidence="1 2">
    <name type="scientific">Tetrabaena socialis</name>
    <dbReference type="NCBI Taxonomy" id="47790"/>
    <lineage>
        <taxon>Eukaryota</taxon>
        <taxon>Viridiplantae</taxon>
        <taxon>Chlorophyta</taxon>
        <taxon>core chlorophytes</taxon>
        <taxon>Chlorophyceae</taxon>
        <taxon>CS clade</taxon>
        <taxon>Chlamydomonadales</taxon>
        <taxon>Tetrabaenaceae</taxon>
        <taxon>Tetrabaena</taxon>
    </lineage>
</organism>
<comment type="caution">
    <text evidence="1">The sequence shown here is derived from an EMBL/GenBank/DDBJ whole genome shotgun (WGS) entry which is preliminary data.</text>
</comment>
<reference evidence="1 2" key="1">
    <citation type="journal article" date="2017" name="Mol. Biol. Evol.">
        <title>The 4-celled Tetrabaena socialis nuclear genome reveals the essential components for genetic control of cell number at the origin of multicellularity in the volvocine lineage.</title>
        <authorList>
            <person name="Featherston J."/>
            <person name="Arakaki Y."/>
            <person name="Hanschen E.R."/>
            <person name="Ferris P.J."/>
            <person name="Michod R.E."/>
            <person name="Olson B.J.S.C."/>
            <person name="Nozaki H."/>
            <person name="Durand P.M."/>
        </authorList>
    </citation>
    <scope>NUCLEOTIDE SEQUENCE [LARGE SCALE GENOMIC DNA]</scope>
    <source>
        <strain evidence="1 2">NIES-571</strain>
    </source>
</reference>
<evidence type="ECO:0000313" key="2">
    <source>
        <dbReference type="Proteomes" id="UP000236333"/>
    </source>
</evidence>
<dbReference type="OrthoDB" id="533949at2759"/>
<sequence length="95" mass="10247">VVHASLQPQIQVAHTAALETNAAQGAAFIAIEDARQPYALILIANYYSNSGLFLLRPGAKAVQPLAVLQTECGHSWAQWQLGGRRWAAVANYCSK</sequence>
<proteinExistence type="predicted"/>
<keyword evidence="2" id="KW-1185">Reference proteome</keyword>
<dbReference type="Proteomes" id="UP000236333">
    <property type="component" value="Unassembled WGS sequence"/>
</dbReference>
<dbReference type="EMBL" id="PGGS01004074">
    <property type="protein sequence ID" value="PNG99107.1"/>
    <property type="molecule type" value="Genomic_DNA"/>
</dbReference>
<name>A0A2J7ZFU2_9CHLO</name>
<protein>
    <submittedName>
        <fullName evidence="1">Uncharacterized protein</fullName>
    </submittedName>
</protein>
<dbReference type="AlphaFoldDB" id="A0A2J7ZFU2"/>
<feature type="non-terminal residue" evidence="1">
    <location>
        <position position="1"/>
    </location>
</feature>